<evidence type="ECO:0000256" key="2">
    <source>
        <dbReference type="ARBA" id="ARBA00022679"/>
    </source>
</evidence>
<feature type="domain" description="Helicase ATP-binding" evidence="6">
    <location>
        <begin position="3194"/>
        <end position="3340"/>
    </location>
</feature>
<feature type="compositionally biased region" description="Basic and acidic residues" evidence="4">
    <location>
        <begin position="934"/>
        <end position="943"/>
    </location>
</feature>
<feature type="region of interest" description="Disordered" evidence="4">
    <location>
        <begin position="909"/>
        <end position="964"/>
    </location>
</feature>
<dbReference type="InterPro" id="IPR002704">
    <property type="entry name" value="Peptidase_C7_dom"/>
</dbReference>
<keyword evidence="1" id="KW-0696">RNA-directed RNA polymerase</keyword>
<dbReference type="Pfam" id="PF12039">
    <property type="entry name" value="DUF3525"/>
    <property type="match status" value="2"/>
</dbReference>
<evidence type="ECO:0000259" key="6">
    <source>
        <dbReference type="PROSITE" id="PS51192"/>
    </source>
</evidence>
<dbReference type="SMART" id="SM00487">
    <property type="entry name" value="DEXDc"/>
    <property type="match status" value="1"/>
</dbReference>
<evidence type="ECO:0000256" key="4">
    <source>
        <dbReference type="SAM" id="MobiDB-lite"/>
    </source>
</evidence>
<dbReference type="PROSITE" id="PS51877">
    <property type="entry name" value="HAV_P29_PRO"/>
    <property type="match status" value="1"/>
</dbReference>
<protein>
    <submittedName>
        <fullName evidence="8">Polyprotein</fullName>
    </submittedName>
</protein>
<organism evidence="8 9">
    <name type="scientific">Fusarium sambucinum hypovirus 1</name>
    <dbReference type="NCBI Taxonomy" id="2801155"/>
    <lineage>
        <taxon>Viruses</taxon>
        <taxon>Riboviria</taxon>
        <taxon>Orthornavirae</taxon>
        <taxon>Pisuviricota</taxon>
        <taxon>Duplopiviricetes</taxon>
        <taxon>Durnavirales</taxon>
        <taxon>Hypoviridae</taxon>
        <taxon>Alphahypovirus</taxon>
        <taxon>Alphahypovirus japonicum</taxon>
    </lineage>
</organism>
<dbReference type="SUPFAM" id="SSF56672">
    <property type="entry name" value="DNA/RNA polymerases"/>
    <property type="match status" value="1"/>
</dbReference>
<dbReference type="InterPro" id="IPR043502">
    <property type="entry name" value="DNA/RNA_pol_sf"/>
</dbReference>
<proteinExistence type="predicted"/>
<dbReference type="RefSeq" id="YP_010799281.1">
    <property type="nucleotide sequence ID" value="NC_076613.1"/>
</dbReference>
<dbReference type="InterPro" id="IPR027417">
    <property type="entry name" value="P-loop_NTPase"/>
</dbReference>
<feature type="compositionally biased region" description="Polar residues" evidence="4">
    <location>
        <begin position="944"/>
        <end position="953"/>
    </location>
</feature>
<feature type="transmembrane region" description="Helical" evidence="5">
    <location>
        <begin position="1716"/>
        <end position="1735"/>
    </location>
</feature>
<keyword evidence="5" id="KW-0812">Transmembrane</keyword>
<name>A0ABM7MU32_9VIRU</name>
<evidence type="ECO:0000256" key="1">
    <source>
        <dbReference type="ARBA" id="ARBA00022484"/>
    </source>
</evidence>
<feature type="region of interest" description="Disordered" evidence="4">
    <location>
        <begin position="1387"/>
        <end position="1412"/>
    </location>
</feature>
<dbReference type="Pfam" id="PF01830">
    <property type="entry name" value="Peptidase_C7"/>
    <property type="match status" value="1"/>
</dbReference>
<dbReference type="GeneID" id="80537633"/>
<evidence type="ECO:0000313" key="8">
    <source>
        <dbReference type="EMBL" id="BCP96869.1"/>
    </source>
</evidence>
<dbReference type="SUPFAM" id="SSF52540">
    <property type="entry name" value="P-loop containing nucleoside triphosphate hydrolases"/>
    <property type="match status" value="1"/>
</dbReference>
<dbReference type="InterPro" id="IPR021912">
    <property type="entry name" value="DUF3525"/>
</dbReference>
<feature type="region of interest" description="Disordered" evidence="4">
    <location>
        <begin position="388"/>
        <end position="412"/>
    </location>
</feature>
<feature type="transmembrane region" description="Helical" evidence="5">
    <location>
        <begin position="3052"/>
        <end position="3076"/>
    </location>
</feature>
<keyword evidence="2" id="KW-0808">Transferase</keyword>
<sequence length="3699" mass="419504">MAYANESFDLSHFLSRQSSVPSLDGDQSLALHVSRLPLAVFSEHFIEPALRRDKANPLMRQSLYPCHCRIHFVPPSIREAEDRNDQKSIGRLLCRLPTSGPLCDAGWNVVRPCARTVQRNRKDALIAQAILKGKFREAVKVKELPDYLSVLAEEDGMIRNTQTPDLCYHVAFREKFQKSIVNLLSYRCLVKDFVQALTVFGKKENYPMQLVQVDGDLYHLYVHTTGKWSKNSGEELLRQATFIANGAPGARVGFQFGKGGFTAGNQGFAMEGRKAPRGGMGVAWAQVAKPTSSPTSYHELPTLTASDKPVVLQPAWASRRDGERKLMRKVENCLHSLRAEGIALRRLRRSLMFSAKIAIARAPNPRSWKEGNRFAGLDGVPRWNGVDPNWVPPPVDRAKRRKTGGPFGRKATSAAGERSRILQLGRIAHKKKMKVLAAHHPCRSPRITPADSPVGRGFTADHWIGAAMVLTLDHPSTAGFKSRVLALKRNVDCPTAFGVRLNYKSRNDRVFLTSYSSSVEVGVEVILDDLVISHFGKDPVGTPDYRKLSIVWKLRACAALYKAQKERPNVRGKGKEIIESYTSAIRVKVPSWYRSLQGFKIGAWLGQMPVYSRSARFSIGYEDDPSRGLFTPANKKMFNAYAKDMRFTSLGLAKLWIDLGNRLDWKNWMARQLSTHRAALDAEMRHIYETYPSGPDVVIEKIRDSPLAKSLARVIHHVEEVIVNVPADPLLEKPVGDKRVKFQSPNVNVRPDMANQKRIVFAPRRMALGSIPTDYVFIPTTLAQCGDVEPNPGPRPTVIVDPATPLSGECASDWMASFYGNDHQLVSPEQALKSVICDWESSGEVSKLPYVPALLGEEHVYNRSARNKLNIAPTSRAFGKFVTLGRQTKRRTRQNVEFPAEWFESAEHDKANEPTDFVVEKNPGPVSRPGTPDAEDRGRKRSDTGLSVDTSIASSSKGKERERSRTMDFLGRVMTSLHINSDDLIRLKRYLGFSGSNMDVCEKLGLPEDSMLMQRYTKHLVIGHLPSNKEYSEKWRIPLWSSLFESEDQYVLDRNFHATVAFNLSHTSELPAIINRFFQTLSEEKIGRREMAALAQHVKSSFKCPNSSLGVALQVITGDDHEIVIHWTNTPTNEEAGKIWYYVNQTRYLHGGTDDEHYVGDNESFLVHQLDEVKQADIPEVLFWNFQLPPRSVLRSLQEEINNHQMLIRPKMDFENFGLVADKLDELCIRFGLGTNPLIALQRVVYGLMSSFSCPDHAGYLLVINSNSYEFKMVKLHQLDELTRDRCWLVIDGKLTVHFGTEVNMELTRARRNERPSFRLSWDMANEMWIHHMEMDCRQTSLFQEAAEGIYVLNPSRYVQLVTCFIISIWIWLKLWFEMVHTHTHPDLSSPAYPPNPDDDDPGCNDPDQDRSNDLVIVTMGTTGDTKPVGLLKRVPEMYGVKSRIVNQKTMDGNDMELLRKGSVWSFMIDYSGLTLNDFAGAKALLVPHVEIPPSSGLSYTLSPGSKYIHPVKFVDDWSKVDPWDYIPAKAMELFQTVFKPAIHIGSLKKSSNFPRTVDGLNYLKKKTNLDVDKKRPGWTSGSNNPEVIPKAIRDSCERIPDGDHSEIFRNYHKIFMHGGAGTVQTAIACGCEVVICDPTMDRNYHTLPTPDDFYNPGISTLMGYLVLRGFDIKVPIEVKFFWVLGFLWNTKAWCFLQLLDILARVIALLSCMNKIWQFAMALYISIPLILWRVALSKRSFTQIIWMSIGLLWEFPVLALEPSLSSFGLISWMLRRHWTTFLSDFHSIMRPRFYLEFEPAKHKHGYFPMPFGHYSILDTDSQYRYEGQFISGKGHSIGSEFRFTRNKRKISSWVGYLAFPVPFNLFLANKWLSEGKTGCYSSSHNCLTLSKKLIGSRSIFWWVTLNLLNCLVWLALQPPATLSWVLELFGITEFENSVFYSSLGFAASIEGIPLTIDDEIDEEASLPASPALTEPGAQEEPLPDLRDLQFIDIIEQTSKVVNSLARPGHILENYSEKEKVSVVEESVVAMMNNMEFPDDDYARINLDGYVPRKVWSEIVDAIHHAFGCLRQDRVLDAFISWLHGIGEKVREFIQPILNLLTIGLQYCYLMGIDYFRTMLKAGSDLISYAYGLEESKRYKTVWGLTGLHKTGVLSVKAKIAMMAAHAEFRGRSNNPLDDFNHLVDKINTIAESLGVGDPSTVGGVQARKINFNNQLMTKREADLIGWGPGEYKTDPIFEQMVQKKIDSGAVQATDGVRLAKHFPEKISQSIDRYEPKYAALLPDKKGLAQQVAQSLFDDFPSVFSNCEVTPPKSIFNYLKPKVKYSPGIPFMGENGYKTRKAMNAAGYLKVLEVAALANIKNGEVEPEFLHDFGKSQMVPAEVMLKPDPRFPARKGKDMRTVTAQDPLSYVVAQVVSMERNKRSWEPMGVGTGMRLNQSMGKYYEELELFCETLGGGYFKADCKAFDSTEGPFCEEVNKHLAYLGYKDHWSGNGAALASIMQASFDAQSNSWNIGITKARHSCLTATIGDPAVRTSMARLAAGHVLDTTDLTKEEIHDLIESGETLGKILLVHGKHDPKLPSDAHHLGVYQIGDPEKDKSKAFKVQHFIYEDKSCIRPTKSSKAVPRAMLNDFVTLASAPFALVSSFHAKNRGGGTGKWDTTVYNTISIHGLFRAAWSTMFNRPPSEFRKYVNMKSTGDDMMVASGGKYGLNSLQDVIKFKRIIEEYGIHLEVDWTDDITEVEYLSKYPRRPTPEDSADLRVWRNVRIQEVLHRAQQLGLDTTKLDFSLFDNPKWLVVQQIDHLKMRGTGLRYYQAHPATFLDVVAKRAAGHALNTAFELDAWKHFAGEWTYCVNRMCEKQNIHHKYVVNESRGPRHLPRIEQIDPRAKIQKLSPRQLAFLRDLKGMMYPSYLKVLQVHMNTAEMDPEKHDKLFRKLERTWRGPHEIVSETVDYLYSLTDRIPDDYRKFTPGPAIQYAERSFYTQNFVCERFVWQCLLRHNQWEDITYGIFIDACNKGPYACAMDPYGFYAKCQQQAYREKVESENFWMTQGLVFWITAIYAVTPYIEAIILGLWFIGPVYKLWMWSFFGLSKVYGLLNTLYWHAEGTSSAEISRQMPKDPYVVSKRFCVFIVDLLPDFLGLAMLLPVGCCRLIPEGLEALAKVNFKASQMKYPPTNNNPVENPWSRYADEIIDATREPGLMTATLSAPPATGKTSYNVAALYAARHAKGLRHIVIVSPTIALRNQVSLPFGIKVKVIERGVEWSDQDVVLSCTYGHFFQSVRAKLTTHDLAVFDEFHKQTEPMIASLDRRANYSTLLMSATPAKIAGLEDMKTIRPDIQPRYKNKIRKCPDTMPTIDMFQLAMRENPKLFEVVHPRVLIVVATIKAQTNLIEQLTSLLPRGTMVSRFSRHHKILPDHGIIVSTQYIDAGTDIKGEYPTLMIDCGKRVLIDRNKFIHPLPWTDYDTNKQRIHRVGRNSPGIVYQPESSGTGPKGVEYTAPSYMQYKHVAKHFGVNALGKARRPACRTLPWLEFNPDVDLSISEKKSIAILHAFAYAGLEGGQWESMYGRIQNHFQLGSEHDYLLRTVDDWQWKSTKIINWDKVLDLFNTENITITYFESQTGSKWTRYGRPFKLIGHLWDQMDPHLGVDSQSTGHDLNMDQPTQWKDYADSLKSLRSGLQRYVKDMSPAMVNLVDQALFV</sequence>
<evidence type="ECO:0000256" key="5">
    <source>
        <dbReference type="SAM" id="Phobius"/>
    </source>
</evidence>
<dbReference type="PROSITE" id="PS51192">
    <property type="entry name" value="HELICASE_ATP_BIND_1"/>
    <property type="match status" value="1"/>
</dbReference>
<dbReference type="InterPro" id="IPR014001">
    <property type="entry name" value="Helicase_ATP-bd"/>
</dbReference>
<feature type="domain" description="Peptidase C7" evidence="7">
    <location>
        <begin position="17"/>
        <end position="253"/>
    </location>
</feature>
<evidence type="ECO:0000259" key="7">
    <source>
        <dbReference type="PROSITE" id="PS51877"/>
    </source>
</evidence>
<evidence type="ECO:0000313" key="9">
    <source>
        <dbReference type="Proteomes" id="UP000831435"/>
    </source>
</evidence>
<feature type="transmembrane region" description="Helical" evidence="5">
    <location>
        <begin position="3082"/>
        <end position="3102"/>
    </location>
</feature>
<reference evidence="8 9" key="1">
    <citation type="journal article" date="2021" name="Front. Microbiol.">
        <title>De novo Sequencing of Novel Mycoviruses From Fusarium sambucinum: An Attempt on Direct RNA Sequencing of Viral dsRNAs.</title>
        <authorList>
            <person name="Mizutani Y."/>
            <person name="Uesaka K."/>
            <person name="Ota A."/>
            <person name="Calassanzio M."/>
            <person name="Ratti C."/>
            <person name="Suzuki T."/>
            <person name="Fujimori F."/>
            <person name="Chiba S."/>
        </authorList>
    </citation>
    <scope>NUCLEOTIDE SEQUENCE [LARGE SCALE GENOMIC DNA]</scope>
    <source>
        <strain evidence="8">Fs1837h</strain>
    </source>
</reference>
<evidence type="ECO:0000256" key="3">
    <source>
        <dbReference type="ARBA" id="ARBA00022695"/>
    </source>
</evidence>
<dbReference type="Proteomes" id="UP000831435">
    <property type="component" value="Segment"/>
</dbReference>
<feature type="transmembrane region" description="Helical" evidence="5">
    <location>
        <begin position="1755"/>
        <end position="1774"/>
    </location>
</feature>
<keyword evidence="5" id="KW-0472">Membrane</keyword>
<keyword evidence="5" id="KW-1133">Transmembrane helix</keyword>
<dbReference type="EMBL" id="LC596823">
    <property type="protein sequence ID" value="BCP96869.1"/>
    <property type="molecule type" value="Genomic_RNA"/>
</dbReference>
<dbReference type="Gene3D" id="3.40.50.300">
    <property type="entry name" value="P-loop containing nucleotide triphosphate hydrolases"/>
    <property type="match status" value="1"/>
</dbReference>
<keyword evidence="3" id="KW-0548">Nucleotidyltransferase</keyword>
<accession>A0ABM7MU32</accession>
<keyword evidence="9" id="KW-1185">Reference proteome</keyword>